<feature type="compositionally biased region" description="Polar residues" evidence="2">
    <location>
        <begin position="1435"/>
        <end position="1445"/>
    </location>
</feature>
<dbReference type="OrthoDB" id="120967at2759"/>
<dbReference type="SUPFAM" id="SSF48097">
    <property type="entry name" value="Regulator of G-protein signaling, RGS"/>
    <property type="match status" value="1"/>
</dbReference>
<dbReference type="SUPFAM" id="SSF64268">
    <property type="entry name" value="PX domain"/>
    <property type="match status" value="1"/>
</dbReference>
<evidence type="ECO:0000259" key="3">
    <source>
        <dbReference type="PROSITE" id="PS50195"/>
    </source>
</evidence>
<dbReference type="InterPro" id="IPR044926">
    <property type="entry name" value="RGS_subdomain_2"/>
</dbReference>
<proteinExistence type="inferred from homology"/>
<organism evidence="5 6">
    <name type="scientific">Austropuccinia psidii MF-1</name>
    <dbReference type="NCBI Taxonomy" id="1389203"/>
    <lineage>
        <taxon>Eukaryota</taxon>
        <taxon>Fungi</taxon>
        <taxon>Dikarya</taxon>
        <taxon>Basidiomycota</taxon>
        <taxon>Pucciniomycotina</taxon>
        <taxon>Pucciniomycetes</taxon>
        <taxon>Pucciniales</taxon>
        <taxon>Sphaerophragmiaceae</taxon>
        <taxon>Austropuccinia</taxon>
    </lineage>
</organism>
<name>A0A9Q3B8S0_9BASI</name>
<dbReference type="InterPro" id="IPR003114">
    <property type="entry name" value="Phox_assoc"/>
</dbReference>
<dbReference type="SMART" id="SM00312">
    <property type="entry name" value="PX"/>
    <property type="match status" value="1"/>
</dbReference>
<reference evidence="5" key="1">
    <citation type="submission" date="2021-03" db="EMBL/GenBank/DDBJ databases">
        <title>Draft genome sequence of rust myrtle Austropuccinia psidii MF-1, a brazilian biotype.</title>
        <authorList>
            <person name="Quecine M.C."/>
            <person name="Pachon D.M.R."/>
            <person name="Bonatelli M.L."/>
            <person name="Correr F.H."/>
            <person name="Franceschini L.M."/>
            <person name="Leite T.F."/>
            <person name="Margarido G.R.A."/>
            <person name="Almeida C.A."/>
            <person name="Ferrarezi J.A."/>
            <person name="Labate C.A."/>
        </authorList>
    </citation>
    <scope>NUCLEOTIDE SEQUENCE</scope>
    <source>
        <strain evidence="5">MF-1</strain>
    </source>
</reference>
<evidence type="ECO:0000256" key="1">
    <source>
        <dbReference type="ARBA" id="ARBA00010883"/>
    </source>
</evidence>
<evidence type="ECO:0000256" key="2">
    <source>
        <dbReference type="SAM" id="MobiDB-lite"/>
    </source>
</evidence>
<feature type="region of interest" description="Disordered" evidence="2">
    <location>
        <begin position="1432"/>
        <end position="1463"/>
    </location>
</feature>
<dbReference type="PROSITE" id="PS50195">
    <property type="entry name" value="PX"/>
    <property type="match status" value="1"/>
</dbReference>
<dbReference type="InterPro" id="IPR013937">
    <property type="entry name" value="Sorting_nexin_C"/>
</dbReference>
<dbReference type="PROSITE" id="PS51207">
    <property type="entry name" value="PXA"/>
    <property type="match status" value="1"/>
</dbReference>
<sequence length="1629" mass="180155">QWYDILIPPQPTHLAIPEESGVSISPESYSSPAFPLAVEKSIRHSLRLIFDRLAKVDLVDLVINKILPILTAHVEAFRQAEYDLRGGGIPPAPPHHRSRRESRSRLYRAFFSSGNDEIDLLLSRLHADALKRKSKQSKFSNPLNQREETSRIPTRLHPAVDVPTPNSQSSEQAHLRKLLEKLLPIILPEPEAKSETITSLLVEIFAFSVLGPVVELLSDSDFWNRLIEESAGNVIREQQMVEQLRHALNQQLSFMSTLSTSKPTLTSNVDLPSNKLLSSPSPQTNLSNGINQSHVPQSVTDFFNPSESISIKSTPKDFERFSKSVRRCNTLFDVRRLKNDVETQIRKTEAALLHHLELERSAPPHKNQQMYHSPEITTTMPLGTSNDLAKFLERLLSLKDIVDHRIAALGGASGPVSNPKSSDSSKANTHNLSNLAQTLQNLQSIHPTQTPSQVLLEILRDREGCALSYFTEFMDRRQRVSLIQFWLAVEGLKNPLEEEVLPDTEITSPTTKQIQSFKSYPSSIQEVTLGDLTTERDSQAMKADMRAIAEINFSTIQAINLLGLKLNDVLPLLKFLSIDLAEKHQSSTQSSFEFSSINPLNSIKDARLVLFSMQYQVFDLMLAQDLPAFAAAGDLYLRATASLLRAKPPTGRSISPVRLINIGSSSTLSDLKPLTSSKPPFAFSPTKMISSGVKFSSKDKSKSLSSDLFSCPSSPQPDHAINMKNRSFARIRANSADGSSSFIISKPRGPSHHALHRFDLQRSVQTVNENKPIAHRTNSSPSSHVLHSILRSTDGHNIGLRAPLALAPPQVTLQAAFDERLPSERLTGPTKFNHQLSNHMLSLTKPALQSKFSSSRSLLGFESSPIDNHSRFYKSSSLDLLISPSESHRAPLFQDDLHLPVSNMLSLKPISDQLSCDSLTGPNSCSSMSTFTKPQPLISSAAANALQEALSSIVSTCDAGSGITTNRSPPQNIVDRDNSQGARPLSLFSIVEGRSTNEVTHTPDSQTGKVNGNPKPSFASTPSSPVIRSAQRKGLFDDDDDDDDDDEDDIDELQILSRKSSSHPQLLRSTNHGKLPQVASSQGPSPPSPIVLTTSEADSRIMKLENELNLLSSLMRRAELTGNKLEIRLVRKSIESVSKELSEVIYRKAFLIEQKEIALGGFRGKLVPGRIRVAITGTTIGHLAVEPSDTPPTSVLTKRLTVQPLKTHIVGTAAGLLMATGTQEFTLYTIEVHKLTDEDGSFGSGWIVSRRYSEFSKLHKILKERYPISRQINFPAKVFGLGISVGLGGLGNRALVEQRKLALERYLKTLIQIPVLCESPELAGFLSRPKANKPFFGSDSSVSLQRQIELFSGSGFVKAIYNSLTSSPTDENRSYSHTMSPQSMLESLIGALKQQATEFANGINGLPNCGSVNLKTLQSHETFEMILDDPHAQNRESGSNRTTQQPAHDGDDDPDPLASLPSNIKPIEGELLTSFTAPICDLLIEVFELNDKNQWLRKQGIVIVLQQILGGTIERKIREFVSESLNDENLSQIICNFEECLWEPNDKGGELRQPSNPRSFEEKIITRDGAYRKLSAIIPELAASILGRSNARSATRRLFSMCQNRRLNKHLIYTVIDEIIRNLFPEIEI</sequence>
<dbReference type="InterPro" id="IPR036871">
    <property type="entry name" value="PX_dom_sf"/>
</dbReference>
<dbReference type="Pfam" id="PF02194">
    <property type="entry name" value="PXA"/>
    <property type="match status" value="1"/>
</dbReference>
<evidence type="ECO:0000313" key="6">
    <source>
        <dbReference type="Proteomes" id="UP000765509"/>
    </source>
</evidence>
<comment type="similarity">
    <text evidence="1">Belongs to the sorting nexin family.</text>
</comment>
<feature type="compositionally biased region" description="Acidic residues" evidence="2">
    <location>
        <begin position="1037"/>
        <end position="1048"/>
    </location>
</feature>
<dbReference type="Pfam" id="PF00787">
    <property type="entry name" value="PX"/>
    <property type="match status" value="1"/>
</dbReference>
<dbReference type="Pfam" id="PF08628">
    <property type="entry name" value="Nexin_C"/>
    <property type="match status" value="1"/>
</dbReference>
<feature type="compositionally biased region" description="Polar residues" evidence="2">
    <location>
        <begin position="962"/>
        <end position="971"/>
    </location>
</feature>
<dbReference type="Gene3D" id="3.30.1520.10">
    <property type="entry name" value="Phox-like domain"/>
    <property type="match status" value="1"/>
</dbReference>
<feature type="domain" description="PX" evidence="3">
    <location>
        <begin position="1206"/>
        <end position="1333"/>
    </location>
</feature>
<protein>
    <recommendedName>
        <fullName evidence="7">PXA domain-containing protein</fullName>
    </recommendedName>
</protein>
<feature type="compositionally biased region" description="Polar residues" evidence="2">
    <location>
        <begin position="415"/>
        <end position="429"/>
    </location>
</feature>
<keyword evidence="6" id="KW-1185">Reference proteome</keyword>
<feature type="region of interest" description="Disordered" evidence="2">
    <location>
        <begin position="410"/>
        <end position="429"/>
    </location>
</feature>
<feature type="compositionally biased region" description="Polar residues" evidence="2">
    <location>
        <begin position="994"/>
        <end position="1010"/>
    </location>
</feature>
<feature type="region of interest" description="Disordered" evidence="2">
    <location>
        <begin position="958"/>
        <end position="1048"/>
    </location>
</feature>
<dbReference type="Gene3D" id="1.10.167.10">
    <property type="entry name" value="Regulator of G-protein Signalling 4, domain 2"/>
    <property type="match status" value="1"/>
</dbReference>
<accession>A0A9Q3B8S0</accession>
<evidence type="ECO:0008006" key="7">
    <source>
        <dbReference type="Google" id="ProtNLM"/>
    </source>
</evidence>
<comment type="caution">
    <text evidence="5">The sequence shown here is derived from an EMBL/GenBank/DDBJ whole genome shotgun (WGS) entry which is preliminary data.</text>
</comment>
<feature type="domain" description="PXA" evidence="4">
    <location>
        <begin position="1"/>
        <end position="235"/>
    </location>
</feature>
<dbReference type="Proteomes" id="UP000765509">
    <property type="component" value="Unassembled WGS sequence"/>
</dbReference>
<evidence type="ECO:0000313" key="5">
    <source>
        <dbReference type="EMBL" id="MBW0460667.1"/>
    </source>
</evidence>
<gene>
    <name evidence="5" type="ORF">O181_000382</name>
</gene>
<dbReference type="PANTHER" id="PTHR22775">
    <property type="entry name" value="SORTING NEXIN"/>
    <property type="match status" value="1"/>
</dbReference>
<dbReference type="InterPro" id="IPR036305">
    <property type="entry name" value="RGS_sf"/>
</dbReference>
<feature type="non-terminal residue" evidence="5">
    <location>
        <position position="1629"/>
    </location>
</feature>
<evidence type="ECO:0000259" key="4">
    <source>
        <dbReference type="PROSITE" id="PS51207"/>
    </source>
</evidence>
<dbReference type="InterPro" id="IPR001683">
    <property type="entry name" value="PX_dom"/>
</dbReference>
<dbReference type="PANTHER" id="PTHR22775:SF3">
    <property type="entry name" value="SORTING NEXIN-13"/>
    <property type="match status" value="1"/>
</dbReference>
<dbReference type="GO" id="GO:0035091">
    <property type="term" value="F:phosphatidylinositol binding"/>
    <property type="evidence" value="ECO:0007669"/>
    <property type="project" value="InterPro"/>
</dbReference>
<dbReference type="EMBL" id="AVOT02000044">
    <property type="protein sequence ID" value="MBW0460667.1"/>
    <property type="molecule type" value="Genomic_DNA"/>
</dbReference>